<name>A0ABR2TSD1_9ROSI</name>
<protein>
    <submittedName>
        <fullName evidence="1">Uncharacterized protein</fullName>
    </submittedName>
</protein>
<evidence type="ECO:0000313" key="1">
    <source>
        <dbReference type="EMBL" id="KAK9040194.1"/>
    </source>
</evidence>
<proteinExistence type="predicted"/>
<evidence type="ECO:0000313" key="2">
    <source>
        <dbReference type="Proteomes" id="UP001396334"/>
    </source>
</evidence>
<gene>
    <name evidence="1" type="ORF">V6N11_015369</name>
</gene>
<keyword evidence="2" id="KW-1185">Reference proteome</keyword>
<sequence>MFRQLVATVQPPSSGITTITMLDLENVFIDDKDLVTENVDFCKSHLVPFPFLDATNTLLYPILALTVADYEELGYPGDIDSFMP</sequence>
<dbReference type="Proteomes" id="UP001396334">
    <property type="component" value="Unassembled WGS sequence"/>
</dbReference>
<dbReference type="EMBL" id="JBBPBN010000004">
    <property type="protein sequence ID" value="KAK9040194.1"/>
    <property type="molecule type" value="Genomic_DNA"/>
</dbReference>
<accession>A0ABR2TSD1</accession>
<comment type="caution">
    <text evidence="1">The sequence shown here is derived from an EMBL/GenBank/DDBJ whole genome shotgun (WGS) entry which is preliminary data.</text>
</comment>
<organism evidence="1 2">
    <name type="scientific">Hibiscus sabdariffa</name>
    <name type="common">roselle</name>
    <dbReference type="NCBI Taxonomy" id="183260"/>
    <lineage>
        <taxon>Eukaryota</taxon>
        <taxon>Viridiplantae</taxon>
        <taxon>Streptophyta</taxon>
        <taxon>Embryophyta</taxon>
        <taxon>Tracheophyta</taxon>
        <taxon>Spermatophyta</taxon>
        <taxon>Magnoliopsida</taxon>
        <taxon>eudicotyledons</taxon>
        <taxon>Gunneridae</taxon>
        <taxon>Pentapetalae</taxon>
        <taxon>rosids</taxon>
        <taxon>malvids</taxon>
        <taxon>Malvales</taxon>
        <taxon>Malvaceae</taxon>
        <taxon>Malvoideae</taxon>
        <taxon>Hibiscus</taxon>
    </lineage>
</organism>
<reference evidence="1 2" key="1">
    <citation type="journal article" date="2024" name="G3 (Bethesda)">
        <title>Genome assembly of Hibiscus sabdariffa L. provides insights into metabolisms of medicinal natural products.</title>
        <authorList>
            <person name="Kim T."/>
        </authorList>
    </citation>
    <scope>NUCLEOTIDE SEQUENCE [LARGE SCALE GENOMIC DNA]</scope>
    <source>
        <strain evidence="1">TK-2024</strain>
        <tissue evidence="1">Old leaves</tissue>
    </source>
</reference>